<dbReference type="SUPFAM" id="SSF55729">
    <property type="entry name" value="Acyl-CoA N-acyltransferases (Nat)"/>
    <property type="match status" value="1"/>
</dbReference>
<dbReference type="RefSeq" id="XP_007735273.1">
    <property type="nucleotide sequence ID" value="XM_007737083.1"/>
</dbReference>
<dbReference type="eggNOG" id="ENOG502SDUB">
    <property type="taxonomic scope" value="Eukaryota"/>
</dbReference>
<dbReference type="InterPro" id="IPR016181">
    <property type="entry name" value="Acyl_CoA_acyltransferase"/>
</dbReference>
<dbReference type="EMBL" id="AMGY01000006">
    <property type="protein sequence ID" value="EXJ80685.1"/>
    <property type="molecule type" value="Genomic_DNA"/>
</dbReference>
<keyword evidence="3" id="KW-1185">Reference proteome</keyword>
<evidence type="ECO:0000256" key="1">
    <source>
        <dbReference type="SAM" id="MobiDB-lite"/>
    </source>
</evidence>
<evidence type="ECO:0000313" key="3">
    <source>
        <dbReference type="Proteomes" id="UP000019478"/>
    </source>
</evidence>
<dbReference type="GeneID" id="19171073"/>
<sequence>MRLDKRPGVDLEDPAPRKIPRQEDDYMETKKRNGSQRERPSHASTQSDGLSENLQAMNDQFQVNIRVDTMTKSLIKDPRPLKASDLVTGEILKSFGSPGQPQGDGVTVTYKQPLAWTYDIKWLESMDAFASCDDAPEETIGSCHAELIRRNDIRKSFYRSMLGPFEEITLLAFDLFDKYGKLNNDYKHHEIKKGSGLWKRRLDEGDILLIEDVRVQEPYRYRGIGQKMIRALMAAASEKTVGGRFVAIVWPNSLKDFWFLDTMKAIVEREKGAGNFPYEDALSIQWFRLLGFKRIGSSIWFGLPWEGTQPSPGFQAGGDYDPPHRTVAAHQRLPEWLVGSLTGPPRDNFVSLMRRHSLQIPFGSKEWLATDEDGNTLLHLAALRFSLNGLTWILESEVGSQMEQMRNSVGDTPLEALLLKLEARRTRKMSRSWDIRAVKFEGHDIKAVKCVAKLKGLPLDTCTDVDLARISYGCTCGECIEGFLSPRMSYALWTQAESIHNSVSAGFSSDVESLSRLERIYQSRALSLPTLPSYCRKQLMRYKSMRRGLVHLCWCLVNCLRFRQPLNEYTIYPAIERTPRHLRIATRNFFVGLGSLEAVVLAIFQAAVDNDEFTGNGEFLKQVAGKKDYEDLPHCRNDHEFNLVFCKVFRDWDVSHKLKF</sequence>
<feature type="region of interest" description="Disordered" evidence="1">
    <location>
        <begin position="1"/>
        <end position="51"/>
    </location>
</feature>
<protein>
    <submittedName>
        <fullName evidence="2">Uncharacterized protein</fullName>
    </submittedName>
</protein>
<dbReference type="Proteomes" id="UP000019478">
    <property type="component" value="Unassembled WGS sequence"/>
</dbReference>
<gene>
    <name evidence="2" type="ORF">A1O3_06969</name>
</gene>
<accession>W9XTL3</accession>
<dbReference type="AlphaFoldDB" id="W9XTL3"/>
<organism evidence="2 3">
    <name type="scientific">Capronia epimyces CBS 606.96</name>
    <dbReference type="NCBI Taxonomy" id="1182542"/>
    <lineage>
        <taxon>Eukaryota</taxon>
        <taxon>Fungi</taxon>
        <taxon>Dikarya</taxon>
        <taxon>Ascomycota</taxon>
        <taxon>Pezizomycotina</taxon>
        <taxon>Eurotiomycetes</taxon>
        <taxon>Chaetothyriomycetidae</taxon>
        <taxon>Chaetothyriales</taxon>
        <taxon>Herpotrichiellaceae</taxon>
        <taxon>Capronia</taxon>
    </lineage>
</organism>
<dbReference type="OrthoDB" id="508139at2759"/>
<dbReference type="STRING" id="1182542.W9XTL3"/>
<comment type="caution">
    <text evidence="2">The sequence shown here is derived from an EMBL/GenBank/DDBJ whole genome shotgun (WGS) entry which is preliminary data.</text>
</comment>
<dbReference type="HOGENOM" id="CLU_012166_1_0_1"/>
<name>W9XTL3_9EURO</name>
<reference evidence="2 3" key="1">
    <citation type="submission" date="2013-03" db="EMBL/GenBank/DDBJ databases">
        <title>The Genome Sequence of Capronia epimyces CBS 606.96.</title>
        <authorList>
            <consortium name="The Broad Institute Genomics Platform"/>
            <person name="Cuomo C."/>
            <person name="de Hoog S."/>
            <person name="Gorbushina A."/>
            <person name="Walker B."/>
            <person name="Young S.K."/>
            <person name="Zeng Q."/>
            <person name="Gargeya S."/>
            <person name="Fitzgerald M."/>
            <person name="Haas B."/>
            <person name="Abouelleil A."/>
            <person name="Allen A.W."/>
            <person name="Alvarado L."/>
            <person name="Arachchi H.M."/>
            <person name="Berlin A.M."/>
            <person name="Chapman S.B."/>
            <person name="Gainer-Dewar J."/>
            <person name="Goldberg J."/>
            <person name="Griggs A."/>
            <person name="Gujja S."/>
            <person name="Hansen M."/>
            <person name="Howarth C."/>
            <person name="Imamovic A."/>
            <person name="Ireland A."/>
            <person name="Larimer J."/>
            <person name="McCowan C."/>
            <person name="Murphy C."/>
            <person name="Pearson M."/>
            <person name="Poon T.W."/>
            <person name="Priest M."/>
            <person name="Roberts A."/>
            <person name="Saif S."/>
            <person name="Shea T."/>
            <person name="Sisk P."/>
            <person name="Sykes S."/>
            <person name="Wortman J."/>
            <person name="Nusbaum C."/>
            <person name="Birren B."/>
        </authorList>
    </citation>
    <scope>NUCLEOTIDE SEQUENCE [LARGE SCALE GENOMIC DNA]</scope>
    <source>
        <strain evidence="2 3">CBS 606.96</strain>
    </source>
</reference>
<feature type="compositionally biased region" description="Basic and acidic residues" evidence="1">
    <location>
        <begin position="1"/>
        <end position="41"/>
    </location>
</feature>
<evidence type="ECO:0000313" key="2">
    <source>
        <dbReference type="EMBL" id="EXJ80685.1"/>
    </source>
</evidence>
<proteinExistence type="predicted"/>
<feature type="compositionally biased region" description="Polar residues" evidence="1">
    <location>
        <begin position="42"/>
        <end position="51"/>
    </location>
</feature>